<dbReference type="GO" id="GO:0005794">
    <property type="term" value="C:Golgi apparatus"/>
    <property type="evidence" value="ECO:0007669"/>
    <property type="project" value="TreeGrafter"/>
</dbReference>
<evidence type="ECO:0000256" key="5">
    <source>
        <dbReference type="RuleBase" id="RU363107"/>
    </source>
</evidence>
<dbReference type="GO" id="GO:0016020">
    <property type="term" value="C:membrane"/>
    <property type="evidence" value="ECO:0007669"/>
    <property type="project" value="UniProtKB-SubCell"/>
</dbReference>
<keyword evidence="3 5" id="KW-1133">Transmembrane helix</keyword>
<evidence type="ECO:0000256" key="1">
    <source>
        <dbReference type="ARBA" id="ARBA00004141"/>
    </source>
</evidence>
<evidence type="ECO:0000256" key="2">
    <source>
        <dbReference type="ARBA" id="ARBA00022692"/>
    </source>
</evidence>
<proteinExistence type="inferred from homology"/>
<comment type="caution">
    <text evidence="6">The sequence shown here is derived from an EMBL/GenBank/DDBJ whole genome shotgun (WGS) entry which is preliminary data.</text>
</comment>
<comment type="caution">
    <text evidence="5">Lacks conserved residue(s) required for the propagation of feature annotation.</text>
</comment>
<accession>A0AAV9I424</accession>
<reference evidence="6 7" key="1">
    <citation type="submission" date="2022-07" db="EMBL/GenBank/DDBJ databases">
        <title>Genome-wide signatures of adaptation to extreme environments.</title>
        <authorList>
            <person name="Cho C.H."/>
            <person name="Yoon H.S."/>
        </authorList>
    </citation>
    <scope>NUCLEOTIDE SEQUENCE [LARGE SCALE GENOMIC DNA]</scope>
    <source>
        <strain evidence="6 7">108.79 E11</strain>
    </source>
</reference>
<organism evidence="6 7">
    <name type="scientific">Galdieria yellowstonensis</name>
    <dbReference type="NCBI Taxonomy" id="3028027"/>
    <lineage>
        <taxon>Eukaryota</taxon>
        <taxon>Rhodophyta</taxon>
        <taxon>Bangiophyceae</taxon>
        <taxon>Galdieriales</taxon>
        <taxon>Galdieriaceae</taxon>
        <taxon>Galdieria</taxon>
    </lineage>
</organism>
<comment type="similarity">
    <text evidence="5">Belongs to the PRA1 family.</text>
</comment>
<sequence length="176" mass="21021">MSLSTRIRFYVGEYIDALTQYDFQQAPKPWSEFFQTFSIPKPLSSVARRVAINSEYFFANYLRLFLFTLFLYSVIHPGKLILFIFILGLWYLAVWRDRGVWSLAILGYPRWKVSQKRRVFFLLGFTLMMVWFSSLFLSLFIYLGVTCLLVLLHASLRHVTFRAKWNELRLQVMDAW</sequence>
<evidence type="ECO:0000313" key="6">
    <source>
        <dbReference type="EMBL" id="KAK4523486.1"/>
    </source>
</evidence>
<keyword evidence="4 5" id="KW-0472">Membrane</keyword>
<keyword evidence="2 5" id="KW-0812">Transmembrane</keyword>
<gene>
    <name evidence="6" type="ORF">GAYE_PCTG60G1382</name>
</gene>
<name>A0AAV9I424_9RHOD</name>
<protein>
    <recommendedName>
        <fullName evidence="5">PRA1 family protein</fullName>
    </recommendedName>
</protein>
<feature type="transmembrane region" description="Helical" evidence="5">
    <location>
        <begin position="119"/>
        <end position="152"/>
    </location>
</feature>
<dbReference type="EMBL" id="JANCYU010000015">
    <property type="protein sequence ID" value="KAK4523486.1"/>
    <property type="molecule type" value="Genomic_DNA"/>
</dbReference>
<comment type="subcellular location">
    <subcellularLocation>
        <location evidence="1 5">Membrane</location>
        <topology evidence="1 5">Multi-pass membrane protein</topology>
    </subcellularLocation>
</comment>
<dbReference type="PANTHER" id="PTHR19317:SF0">
    <property type="entry name" value="PRENYLATED RAB ACCEPTOR PROTEIN 1"/>
    <property type="match status" value="1"/>
</dbReference>
<dbReference type="Proteomes" id="UP001300502">
    <property type="component" value="Unassembled WGS sequence"/>
</dbReference>
<dbReference type="InterPro" id="IPR004895">
    <property type="entry name" value="Prenylated_rab_accept_PRA1"/>
</dbReference>
<evidence type="ECO:0000313" key="7">
    <source>
        <dbReference type="Proteomes" id="UP001300502"/>
    </source>
</evidence>
<keyword evidence="7" id="KW-1185">Reference proteome</keyword>
<evidence type="ECO:0000256" key="4">
    <source>
        <dbReference type="ARBA" id="ARBA00023136"/>
    </source>
</evidence>
<dbReference type="AlphaFoldDB" id="A0AAV9I424"/>
<dbReference type="PANTHER" id="PTHR19317">
    <property type="entry name" value="PRENYLATED RAB ACCEPTOR 1-RELATED"/>
    <property type="match status" value="1"/>
</dbReference>
<evidence type="ECO:0000256" key="3">
    <source>
        <dbReference type="ARBA" id="ARBA00022989"/>
    </source>
</evidence>
<dbReference type="Pfam" id="PF03208">
    <property type="entry name" value="PRA1"/>
    <property type="match status" value="1"/>
</dbReference>